<dbReference type="Gene3D" id="3.10.180.10">
    <property type="entry name" value="2,3-Dihydroxybiphenyl 1,2-Dioxygenase, domain 1"/>
    <property type="match status" value="1"/>
</dbReference>
<dbReference type="EMBL" id="VRSX01000001">
    <property type="protein sequence ID" value="TXK14913.1"/>
    <property type="molecule type" value="Genomic_DNA"/>
</dbReference>
<dbReference type="AlphaFoldDB" id="A0A5C8I941"/>
<dbReference type="Proteomes" id="UP000198702">
    <property type="component" value="Unassembled WGS sequence"/>
</dbReference>
<dbReference type="InterPro" id="IPR053863">
    <property type="entry name" value="Glyoxy/Ble-like_N"/>
</dbReference>
<organism evidence="3 5">
    <name type="scientific">Microbacterium saccharophilum</name>
    <dbReference type="NCBI Taxonomy" id="1213358"/>
    <lineage>
        <taxon>Bacteria</taxon>
        <taxon>Bacillati</taxon>
        <taxon>Actinomycetota</taxon>
        <taxon>Actinomycetes</taxon>
        <taxon>Micrococcales</taxon>
        <taxon>Microbacteriaceae</taxon>
        <taxon>Microbacterium</taxon>
    </lineage>
</organism>
<evidence type="ECO:0000259" key="1">
    <source>
        <dbReference type="PROSITE" id="PS51819"/>
    </source>
</evidence>
<reference evidence="2 4" key="1">
    <citation type="submission" date="2016-10" db="EMBL/GenBank/DDBJ databases">
        <authorList>
            <person name="Varghese N."/>
            <person name="Submissions S."/>
        </authorList>
    </citation>
    <scope>NUCLEOTIDE SEQUENCE [LARGE SCALE GENOMIC DNA]</scope>
    <source>
        <strain evidence="2 4">UNC380MFSha3.1</strain>
    </source>
</reference>
<name>A0A5C8I941_9MICO</name>
<dbReference type="SUPFAM" id="SSF54593">
    <property type="entry name" value="Glyoxalase/Bleomycin resistance protein/Dihydroxybiphenyl dioxygenase"/>
    <property type="match status" value="1"/>
</dbReference>
<dbReference type="InterPro" id="IPR029068">
    <property type="entry name" value="Glyas_Bleomycin-R_OHBP_Dase"/>
</dbReference>
<accession>A0A5C8I941</accession>
<protein>
    <submittedName>
        <fullName evidence="3">VOC family protein</fullName>
    </submittedName>
</protein>
<sequence length="119" mass="12699">MAHGDITHTEIPVTDFARATAFYGDLFGWKIEDTPGFDDYPTWQAPGGFGGGALTVRTEGFTQPRSIVEVDSIDETIAKATASGGSVKLPKSGITETSWWAIIVDPDGNDIGLFEGSMD</sequence>
<dbReference type="Proteomes" id="UP000321949">
    <property type="component" value="Unassembled WGS sequence"/>
</dbReference>
<evidence type="ECO:0000313" key="3">
    <source>
        <dbReference type="EMBL" id="TXK14913.1"/>
    </source>
</evidence>
<dbReference type="OrthoDB" id="9793039at2"/>
<dbReference type="CDD" id="cd07247">
    <property type="entry name" value="SgaA_N_like"/>
    <property type="match status" value="1"/>
</dbReference>
<dbReference type="EMBL" id="FOQZ01000002">
    <property type="protein sequence ID" value="SFI48372.1"/>
    <property type="molecule type" value="Genomic_DNA"/>
</dbReference>
<dbReference type="InterPro" id="IPR037523">
    <property type="entry name" value="VOC_core"/>
</dbReference>
<dbReference type="PROSITE" id="PS51819">
    <property type="entry name" value="VOC"/>
    <property type="match status" value="1"/>
</dbReference>
<gene>
    <name evidence="3" type="ORF">FVP74_00330</name>
    <name evidence="2" type="ORF">SAMN04487751_1845</name>
</gene>
<feature type="domain" description="VOC" evidence="1">
    <location>
        <begin position="5"/>
        <end position="116"/>
    </location>
</feature>
<evidence type="ECO:0000313" key="2">
    <source>
        <dbReference type="EMBL" id="SFI48372.1"/>
    </source>
</evidence>
<dbReference type="InterPro" id="IPR052164">
    <property type="entry name" value="Anthracycline_SecMetBiosynth"/>
</dbReference>
<dbReference type="PANTHER" id="PTHR33993">
    <property type="entry name" value="GLYOXALASE-RELATED"/>
    <property type="match status" value="1"/>
</dbReference>
<comment type="caution">
    <text evidence="3">The sequence shown here is derived from an EMBL/GenBank/DDBJ whole genome shotgun (WGS) entry which is preliminary data.</text>
</comment>
<dbReference type="RefSeq" id="WP_028496394.1">
    <property type="nucleotide sequence ID" value="NZ_BKAH01000003.1"/>
</dbReference>
<proteinExistence type="predicted"/>
<dbReference type="Pfam" id="PF22677">
    <property type="entry name" value="Ble-like_N"/>
    <property type="match status" value="1"/>
</dbReference>
<evidence type="ECO:0000313" key="4">
    <source>
        <dbReference type="Proteomes" id="UP000198702"/>
    </source>
</evidence>
<evidence type="ECO:0000313" key="5">
    <source>
        <dbReference type="Proteomes" id="UP000321949"/>
    </source>
</evidence>
<keyword evidence="5" id="KW-1185">Reference proteome</keyword>
<reference evidence="3 5" key="2">
    <citation type="submission" date="2019-08" db="EMBL/GenBank/DDBJ databases">
        <authorList>
            <person name="Dong K."/>
        </authorList>
    </citation>
    <scope>NUCLEOTIDE SEQUENCE [LARGE SCALE GENOMIC DNA]</scope>
    <source>
        <strain evidence="3 5">K-1</strain>
    </source>
</reference>